<gene>
    <name evidence="1" type="ORF">DPMN_130334</name>
</gene>
<comment type="caution">
    <text evidence="1">The sequence shown here is derived from an EMBL/GenBank/DDBJ whole genome shotgun (WGS) entry which is preliminary data.</text>
</comment>
<dbReference type="AlphaFoldDB" id="A0A9D4H2T1"/>
<reference evidence="1" key="2">
    <citation type="submission" date="2020-11" db="EMBL/GenBank/DDBJ databases">
        <authorList>
            <person name="McCartney M.A."/>
            <person name="Auch B."/>
            <person name="Kono T."/>
            <person name="Mallez S."/>
            <person name="Becker A."/>
            <person name="Gohl D.M."/>
            <person name="Silverstein K.A.T."/>
            <person name="Koren S."/>
            <person name="Bechman K.B."/>
            <person name="Herman A."/>
            <person name="Abrahante J.E."/>
            <person name="Garbe J."/>
        </authorList>
    </citation>
    <scope>NUCLEOTIDE SEQUENCE</scope>
    <source>
        <strain evidence="1">Duluth1</strain>
        <tissue evidence="1">Whole animal</tissue>
    </source>
</reference>
<protein>
    <submittedName>
        <fullName evidence="1">Uncharacterized protein</fullName>
    </submittedName>
</protein>
<organism evidence="1 2">
    <name type="scientific">Dreissena polymorpha</name>
    <name type="common">Zebra mussel</name>
    <name type="synonym">Mytilus polymorpha</name>
    <dbReference type="NCBI Taxonomy" id="45954"/>
    <lineage>
        <taxon>Eukaryota</taxon>
        <taxon>Metazoa</taxon>
        <taxon>Spiralia</taxon>
        <taxon>Lophotrochozoa</taxon>
        <taxon>Mollusca</taxon>
        <taxon>Bivalvia</taxon>
        <taxon>Autobranchia</taxon>
        <taxon>Heteroconchia</taxon>
        <taxon>Euheterodonta</taxon>
        <taxon>Imparidentia</taxon>
        <taxon>Neoheterodontei</taxon>
        <taxon>Myida</taxon>
        <taxon>Dreissenoidea</taxon>
        <taxon>Dreissenidae</taxon>
        <taxon>Dreissena</taxon>
    </lineage>
</organism>
<keyword evidence="2" id="KW-1185">Reference proteome</keyword>
<evidence type="ECO:0000313" key="2">
    <source>
        <dbReference type="Proteomes" id="UP000828390"/>
    </source>
</evidence>
<proteinExistence type="predicted"/>
<name>A0A9D4H2T1_DREPO</name>
<dbReference type="EMBL" id="JAIWYP010000005">
    <property type="protein sequence ID" value="KAH3828376.1"/>
    <property type="molecule type" value="Genomic_DNA"/>
</dbReference>
<evidence type="ECO:0000313" key="1">
    <source>
        <dbReference type="EMBL" id="KAH3828376.1"/>
    </source>
</evidence>
<sequence length="158" mass="17341">MFIIAHASRPRCDFVFAREPGGRPTLPPIGKMSYARGGLFPSTVSRAQLYVRLVVARLQLKDHTEMAVNVKNLDIEDTETVSDLASRDRVVADPFAPPRPCLWFLSTGRVCMRPAGTTASRFSGRGSCLCKVVPSTGRIRWEDPSLAPSVQAPDVNDL</sequence>
<reference evidence="1" key="1">
    <citation type="journal article" date="2019" name="bioRxiv">
        <title>The Genome of the Zebra Mussel, Dreissena polymorpha: A Resource for Invasive Species Research.</title>
        <authorList>
            <person name="McCartney M.A."/>
            <person name="Auch B."/>
            <person name="Kono T."/>
            <person name="Mallez S."/>
            <person name="Zhang Y."/>
            <person name="Obille A."/>
            <person name="Becker A."/>
            <person name="Abrahante J.E."/>
            <person name="Garbe J."/>
            <person name="Badalamenti J.P."/>
            <person name="Herman A."/>
            <person name="Mangelson H."/>
            <person name="Liachko I."/>
            <person name="Sullivan S."/>
            <person name="Sone E.D."/>
            <person name="Koren S."/>
            <person name="Silverstein K.A.T."/>
            <person name="Beckman K.B."/>
            <person name="Gohl D.M."/>
        </authorList>
    </citation>
    <scope>NUCLEOTIDE SEQUENCE</scope>
    <source>
        <strain evidence="1">Duluth1</strain>
        <tissue evidence="1">Whole animal</tissue>
    </source>
</reference>
<dbReference type="Proteomes" id="UP000828390">
    <property type="component" value="Unassembled WGS sequence"/>
</dbReference>
<accession>A0A9D4H2T1</accession>